<evidence type="ECO:0000313" key="8">
    <source>
        <dbReference type="EMBL" id="KDQ53971.1"/>
    </source>
</evidence>
<dbReference type="Gene3D" id="1.10.1540.10">
    <property type="entry name" value="BEACH domain"/>
    <property type="match status" value="1"/>
</dbReference>
<feature type="compositionally biased region" description="Polar residues" evidence="5">
    <location>
        <begin position="725"/>
        <end position="739"/>
    </location>
</feature>
<dbReference type="OrthoDB" id="26681at2759"/>
<dbReference type="STRING" id="933084.A0A067PUG4"/>
<dbReference type="InterPro" id="IPR056252">
    <property type="entry name" value="Alfy-like_Arm-like"/>
</dbReference>
<accession>A0A067PUG4</accession>
<dbReference type="PROSITE" id="PS50082">
    <property type="entry name" value="WD_REPEATS_2"/>
    <property type="match status" value="2"/>
</dbReference>
<dbReference type="PANTHER" id="PTHR46108:SF4">
    <property type="entry name" value="BLUE CHEESE"/>
    <property type="match status" value="1"/>
</dbReference>
<feature type="region of interest" description="Disordered" evidence="5">
    <location>
        <begin position="869"/>
        <end position="894"/>
    </location>
</feature>
<dbReference type="SUPFAM" id="SSF49899">
    <property type="entry name" value="Concanavalin A-like lectins/glucanases"/>
    <property type="match status" value="1"/>
</dbReference>
<dbReference type="InterPro" id="IPR015943">
    <property type="entry name" value="WD40/YVTN_repeat-like_dom_sf"/>
</dbReference>
<dbReference type="FunCoup" id="A0A067PUG4">
    <property type="interactions" value="75"/>
</dbReference>
<name>A0A067PUG4_9AGAM</name>
<keyword evidence="4" id="KW-0175">Coiled coil</keyword>
<gene>
    <name evidence="8" type="ORF">JAAARDRAFT_61057</name>
</gene>
<dbReference type="InterPro" id="IPR023362">
    <property type="entry name" value="PH-BEACH_dom"/>
</dbReference>
<keyword evidence="9" id="KW-1185">Reference proteome</keyword>
<dbReference type="PROSITE" id="PS00678">
    <property type="entry name" value="WD_REPEATS_1"/>
    <property type="match status" value="1"/>
</dbReference>
<dbReference type="Pfam" id="PF20426">
    <property type="entry name" value="NBCH_WD40"/>
    <property type="match status" value="1"/>
</dbReference>
<dbReference type="SMART" id="SM00320">
    <property type="entry name" value="WD40"/>
    <property type="match status" value="4"/>
</dbReference>
<keyword evidence="1 3" id="KW-0853">WD repeat</keyword>
<dbReference type="PROSITE" id="PS51783">
    <property type="entry name" value="PH_BEACH"/>
    <property type="match status" value="1"/>
</dbReference>
<evidence type="ECO:0000256" key="2">
    <source>
        <dbReference type="ARBA" id="ARBA00022737"/>
    </source>
</evidence>
<evidence type="ECO:0000256" key="3">
    <source>
        <dbReference type="PROSITE-ProRule" id="PRU00221"/>
    </source>
</evidence>
<feature type="compositionally biased region" description="Basic and acidic residues" evidence="5">
    <location>
        <begin position="125"/>
        <end position="143"/>
    </location>
</feature>
<reference evidence="9" key="1">
    <citation type="journal article" date="2014" name="Proc. Natl. Acad. Sci. U.S.A.">
        <title>Extensive sampling of basidiomycete genomes demonstrates inadequacy of the white-rot/brown-rot paradigm for wood decay fungi.</title>
        <authorList>
            <person name="Riley R."/>
            <person name="Salamov A.A."/>
            <person name="Brown D.W."/>
            <person name="Nagy L.G."/>
            <person name="Floudas D."/>
            <person name="Held B.W."/>
            <person name="Levasseur A."/>
            <person name="Lombard V."/>
            <person name="Morin E."/>
            <person name="Otillar R."/>
            <person name="Lindquist E.A."/>
            <person name="Sun H."/>
            <person name="LaButti K.M."/>
            <person name="Schmutz J."/>
            <person name="Jabbour D."/>
            <person name="Luo H."/>
            <person name="Baker S.E."/>
            <person name="Pisabarro A.G."/>
            <person name="Walton J.D."/>
            <person name="Blanchette R.A."/>
            <person name="Henrissat B."/>
            <person name="Martin F."/>
            <person name="Cullen D."/>
            <person name="Hibbett D.S."/>
            <person name="Grigoriev I.V."/>
        </authorList>
    </citation>
    <scope>NUCLEOTIDE SEQUENCE [LARGE SCALE GENOMIC DNA]</scope>
    <source>
        <strain evidence="9">MUCL 33604</strain>
    </source>
</reference>
<feature type="region of interest" description="Disordered" evidence="5">
    <location>
        <begin position="388"/>
        <end position="417"/>
    </location>
</feature>
<dbReference type="SUPFAM" id="SSF81837">
    <property type="entry name" value="BEACH domain"/>
    <property type="match status" value="1"/>
</dbReference>
<feature type="repeat" description="WD" evidence="3">
    <location>
        <begin position="2231"/>
        <end position="2272"/>
    </location>
</feature>
<feature type="domain" description="BEACH" evidence="6">
    <location>
        <begin position="1793"/>
        <end position="2082"/>
    </location>
</feature>
<evidence type="ECO:0000259" key="6">
    <source>
        <dbReference type="PROSITE" id="PS50197"/>
    </source>
</evidence>
<dbReference type="Proteomes" id="UP000027265">
    <property type="component" value="Unassembled WGS sequence"/>
</dbReference>
<dbReference type="SUPFAM" id="SSF50729">
    <property type="entry name" value="PH domain-like"/>
    <property type="match status" value="1"/>
</dbReference>
<dbReference type="SMART" id="SM01026">
    <property type="entry name" value="Beach"/>
    <property type="match status" value="1"/>
</dbReference>
<protein>
    <recommendedName>
        <fullName evidence="10">Beach-domain-containing protein</fullName>
    </recommendedName>
</protein>
<dbReference type="InterPro" id="IPR051944">
    <property type="entry name" value="BEACH_domain_protein"/>
</dbReference>
<evidence type="ECO:0000313" key="9">
    <source>
        <dbReference type="Proteomes" id="UP000027265"/>
    </source>
</evidence>
<dbReference type="InterPro" id="IPR036372">
    <property type="entry name" value="BEACH_dom_sf"/>
</dbReference>
<dbReference type="InterPro" id="IPR036322">
    <property type="entry name" value="WD40_repeat_dom_sf"/>
</dbReference>
<dbReference type="InterPro" id="IPR046851">
    <property type="entry name" value="NBCH_WD40"/>
</dbReference>
<proteinExistence type="predicted"/>
<dbReference type="PROSITE" id="PS50197">
    <property type="entry name" value="BEACH"/>
    <property type="match status" value="1"/>
</dbReference>
<dbReference type="PANTHER" id="PTHR46108">
    <property type="entry name" value="BLUE CHEESE"/>
    <property type="match status" value="1"/>
</dbReference>
<dbReference type="PROSITE" id="PS50294">
    <property type="entry name" value="WD_REPEATS_REGION"/>
    <property type="match status" value="1"/>
</dbReference>
<feature type="region of interest" description="Disordered" evidence="5">
    <location>
        <begin position="125"/>
        <end position="175"/>
    </location>
</feature>
<feature type="compositionally biased region" description="Low complexity" evidence="5">
    <location>
        <begin position="741"/>
        <end position="770"/>
    </location>
</feature>
<dbReference type="Pfam" id="PF02138">
    <property type="entry name" value="Beach"/>
    <property type="match status" value="1"/>
</dbReference>
<feature type="region of interest" description="Disordered" evidence="5">
    <location>
        <begin position="18"/>
        <end position="43"/>
    </location>
</feature>
<dbReference type="InParanoid" id="A0A067PUG4"/>
<dbReference type="SUPFAM" id="SSF50978">
    <property type="entry name" value="WD40 repeat-like"/>
    <property type="match status" value="1"/>
</dbReference>
<dbReference type="InterPro" id="IPR019775">
    <property type="entry name" value="WD40_repeat_CS"/>
</dbReference>
<feature type="compositionally biased region" description="Low complexity" evidence="5">
    <location>
        <begin position="869"/>
        <end position="878"/>
    </location>
</feature>
<feature type="compositionally biased region" description="Gly residues" evidence="5">
    <location>
        <begin position="364"/>
        <end position="374"/>
    </location>
</feature>
<dbReference type="Pfam" id="PF23295">
    <property type="entry name" value="Arm_4"/>
    <property type="match status" value="2"/>
</dbReference>
<evidence type="ECO:0000259" key="7">
    <source>
        <dbReference type="PROSITE" id="PS51783"/>
    </source>
</evidence>
<feature type="region of interest" description="Disordered" evidence="5">
    <location>
        <begin position="725"/>
        <end position="808"/>
    </location>
</feature>
<dbReference type="InterPro" id="IPR013320">
    <property type="entry name" value="ConA-like_dom_sf"/>
</dbReference>
<evidence type="ECO:0000256" key="5">
    <source>
        <dbReference type="SAM" id="MobiDB-lite"/>
    </source>
</evidence>
<feature type="domain" description="BEACH-type PH" evidence="7">
    <location>
        <begin position="1641"/>
        <end position="1763"/>
    </location>
</feature>
<dbReference type="InterPro" id="IPR001680">
    <property type="entry name" value="WD40_rpt"/>
</dbReference>
<feature type="compositionally biased region" description="Basic and acidic residues" evidence="5">
    <location>
        <begin position="795"/>
        <end position="808"/>
    </location>
</feature>
<dbReference type="EMBL" id="KL197731">
    <property type="protein sequence ID" value="KDQ53971.1"/>
    <property type="molecule type" value="Genomic_DNA"/>
</dbReference>
<dbReference type="Gene3D" id="2.130.10.10">
    <property type="entry name" value="YVTN repeat-like/Quinoprotein amine dehydrogenase"/>
    <property type="match status" value="1"/>
</dbReference>
<evidence type="ECO:0000256" key="1">
    <source>
        <dbReference type="ARBA" id="ARBA00022574"/>
    </source>
</evidence>
<feature type="repeat" description="WD" evidence="3">
    <location>
        <begin position="2189"/>
        <end position="2208"/>
    </location>
</feature>
<dbReference type="HOGENOM" id="CLU_000175_1_1_1"/>
<dbReference type="CDD" id="cd06071">
    <property type="entry name" value="Beach"/>
    <property type="match status" value="1"/>
</dbReference>
<evidence type="ECO:0008006" key="10">
    <source>
        <dbReference type="Google" id="ProtNLM"/>
    </source>
</evidence>
<sequence>MSMFRTLLTPLKATFDAALSPRPPLNPNPDLQEEEDDDGLGAPEDFARDVLVELMRNGVENLKVLGTGGSEVLNVGERNQVLGEIHSILVKDKSKVTKDVFREMDGFLVLISLLSTINVGVERGEEAAAKEEKDGTGIMKRPEQQAVVNESEEGVVVSEPEEEGTSDESKQQGLHGLDEQVLVDEPKGDHDPEAHILEGTKLIFQVLSEAMDGCEENKLYFEKEITYPTLSQALFPLSTPSQPLLASHIPGLLLSFSLNDFSLASLFSQGDGDIGFAKYEPSLKTSTIKHSGALKALWELVHVPPPSSTPGETQNQKCRYMLYKTLYTLTFASHRNRAILSSEDMGFVGSLFERFEVLKRSSGTGFGTPGGGSRVGSPGVPGRVATPGVPGRVGTPSRGSYQGASPGKVPSRVGTPSRGMSLNVGSGGVIRPIPKRSVSLVVGGKGEEGGETEGELWEKERVVVTKLLKRLLEMGADTSSSRLLFKHLVKSPLPQPGAEEEDGILVDHHESDSEWVDDENVLHGEGGVGKERLDADVLELVRSGMRSRWVPHLSIERSGSVRVGLAEGAGGKGKSGGGALPGSGVSVLMWIYISHLPQTTPQTIFTFLSPPPTRKPMLKLSIGGDGKLMLLSSSFKEGKETVVLGRSGVGRGRWCHLGVVCFPGAAKGGGGIRIFVDGVLSDTLNWGYPKAFPSLPSSSGVSFLSPQHHASSFLSPHASSFLSPHTSSFLSPHSPTRQRSASHSHSLSPSYARTPSHPRSSSYSHARSPSFGGEKRREDGVAFVVGDEKDETAEGEGRRGEEGARDGDGMSWCVGSAVVLGVPLADDLPRLIHHLGPRYTSHFQSKDMVKFLTYEASTSLNIFLHSISSSPVSPNPSSTHNRHASSKRGPGQQESGLARVLKEGMGIPESAILVSINHASFGLPGDLDLCVPSRVLEEVEGDDGGPRLVGDVLVVKAQTLDLAMWKIGGAAVGLRVVQLAENPHELSRALGVLTDGLRNCWQNSEDMERLRGYDILAYILRGKSELINMTGFETLFEFMGMNYKSLENSTITNTIAYRSIALDFELWSKARRDIQQVHLEHFVILLQRSRFKKFNAKVRFGNGKLGVVGKLLFVLQTDWYDGDWERDGYGFGSYLGGEEGGGRGVSGGLIKGIVDALKVVAQANFSTDEVIKPTVSYLAANLHDGSTTISSPRSVISRIDRSHSREKSEQVLEAFISILSSSQMAFNKFVSTLPLTRITLLLLGDKPTPITATQVLRLIGLSVTASSSFNRKFELVSGWSVLKTVLPFAWDSRVRGAAFEVMLGSGWKGKGKEGPAVVCQYVVPAILASLNKGLEDLGVSCATSMNGEASSQMSGEEPEVELLIEELIDLHSSSPTFRKIFESQQATQQFVDAYKSFQKAIATLPEIDQPTTRVLEKLSHLGLTLALDNAVSGHQKREILDTLQLAQSLLNPGSSQRNDIDPALIPGRGSRPMSMRMVSARLSVLQVGEKAVAKSMSRIHDWRKTVIESERKRLRKRLLDLRENHRQISRLDTWAASLMSERGLWERKVSRRLWRLDETEGPYRVRKKLEPENSKDSESAIRVDRCTQMRIIQAPDSDAQSMVQVEVPPWAEAYEVSSTDLGQLAEEVAEDKHRRVRHELEPGDVIEAVSTVARIAGVDSSPGLLICGRSHIYMLDGLVENDDGEVIDVHDAPRRLFFVPGSIVELDGPQRAQRWSYEQIAGFSDKTFLFRDVGLELYFRDSRSLLVVFVDKKNRHSTTSRLSSLISTGASSDQLTPVLMRTPILGKVGNKVFSGFRPDELSTAQRKWQAREISNFTYLSILNQLSGRTPADATQYPIFPWVLRDYLSSTLDLTSPDVFRDLTCPMGALTPARREAAEQRYLNLEGVGEQPFHYGTHFSSSMIVCHFLIRLSPFTHMFKTLQGGDWDLPDRLFSDICRAYDSASSDIRGDVRELIPEFFTCPEFLENTANLDFGIQQHTGERIHNVKLPPWARQDPLLFVTLNRKALESDFVSENLPSWIDLIWGCKQRDPTSLNVFHPLSYEGSIDLDSIKDDLEREATVGIIHNFGQTPRKLFGHSHPPRYMHGLSSLPLGTLHGIEEDFHLLAQSTRVVKDLGFEHPVREIALDLLAERVIPYSDGALCVPSHPHERIEWTSSSCGTGGGELRVIVDRKVVQVIEGANCTCATFADANHLVTGSSDQMVRLWRISRTVPGSGQSGKEMTLSLTLSHVMRAHSADVVAVTTSRPWSLVVSGSRDGTAILWDLNKGIYVQSIWHGNGETVHLVAVNDSTGYIATCSRTTLSLHTINARHITSLDLTSAFTPSPSLLPITCLAFHEREYSHLGVLATGGPDGTITLRTWNADGTPEGQRAQWEFVTMRFLKLREYEDEDRSPRAPSVTALKFVGECLYHGEDTGRVYSWDLPE</sequence>
<feature type="region of interest" description="Disordered" evidence="5">
    <location>
        <begin position="363"/>
        <end position="382"/>
    </location>
</feature>
<organism evidence="8 9">
    <name type="scientific">Jaapia argillacea MUCL 33604</name>
    <dbReference type="NCBI Taxonomy" id="933084"/>
    <lineage>
        <taxon>Eukaryota</taxon>
        <taxon>Fungi</taxon>
        <taxon>Dikarya</taxon>
        <taxon>Basidiomycota</taxon>
        <taxon>Agaricomycotina</taxon>
        <taxon>Agaricomycetes</taxon>
        <taxon>Agaricomycetidae</taxon>
        <taxon>Jaapiales</taxon>
        <taxon>Jaapiaceae</taxon>
        <taxon>Jaapia</taxon>
    </lineage>
</organism>
<keyword evidence="2" id="KW-0677">Repeat</keyword>
<dbReference type="InterPro" id="IPR000409">
    <property type="entry name" value="BEACH_dom"/>
</dbReference>
<evidence type="ECO:0000256" key="4">
    <source>
        <dbReference type="SAM" id="Coils"/>
    </source>
</evidence>
<feature type="coiled-coil region" evidence="4">
    <location>
        <begin position="1504"/>
        <end position="1531"/>
    </location>
</feature>